<name>A0ABD7WLB1_BIFLL</name>
<dbReference type="EMBL" id="CP118598">
    <property type="protein sequence ID" value="WDY40581.1"/>
    <property type="molecule type" value="Genomic_DNA"/>
</dbReference>
<dbReference type="RefSeq" id="WP_007051488.1">
    <property type="nucleotide sequence ID" value="NZ_AP022379.1"/>
</dbReference>
<evidence type="ECO:0000313" key="2">
    <source>
        <dbReference type="Proteomes" id="UP001221506"/>
    </source>
</evidence>
<evidence type="ECO:0000313" key="1">
    <source>
        <dbReference type="EMBL" id="WDY40581.1"/>
    </source>
</evidence>
<accession>A0ABD7WLB1</accession>
<proteinExistence type="predicted"/>
<reference evidence="1 2" key="1">
    <citation type="submission" date="2023-02" db="EMBL/GenBank/DDBJ databases">
        <authorList>
            <person name="Pan L."/>
        </authorList>
    </citation>
    <scope>NUCLEOTIDE SEQUENCE [LARGE SCALE GENOMIC DNA]</scope>
    <source>
        <strain evidence="1 2">F2</strain>
    </source>
</reference>
<gene>
    <name evidence="1" type="ORF">PWA56_01655</name>
</gene>
<dbReference type="AlphaFoldDB" id="A0ABD7WLB1"/>
<dbReference type="Proteomes" id="UP001221506">
    <property type="component" value="Chromosome"/>
</dbReference>
<sequence length="237" mass="26652">MTNERRKEESMDNPAEYMLQFFNCEEREDGFDDNISKAFGQMHDTETCLNDLLSMNVRRLDTAKSVMPGIWEKLWASYANAQGNGALVSFDMKPRRELTLDAAQRQALETIADKTPALPMKPSPDNIQSVGDFLDEAIKAVREDDTLPDDLRLFIMRLTYEARRNLDEYAAGNDFELREAIQKLFGLLYVAETQTSKPGIWEKLKSAAVKPFVAALLAEAAKQVASGTAQAFLQITS</sequence>
<organism evidence="1 2">
    <name type="scientific">Bifidobacterium longum subsp. longum</name>
    <dbReference type="NCBI Taxonomy" id="1679"/>
    <lineage>
        <taxon>Bacteria</taxon>
        <taxon>Bacillati</taxon>
        <taxon>Actinomycetota</taxon>
        <taxon>Actinomycetes</taxon>
        <taxon>Bifidobacteriales</taxon>
        <taxon>Bifidobacteriaceae</taxon>
        <taxon>Bifidobacterium</taxon>
    </lineage>
</organism>
<protein>
    <submittedName>
        <fullName evidence="1">Uncharacterized protein</fullName>
    </submittedName>
</protein>